<feature type="repeat" description="WD" evidence="2">
    <location>
        <begin position="233"/>
        <end position="266"/>
    </location>
</feature>
<dbReference type="PANTHER" id="PTHR47822">
    <property type="entry name" value="CARBOHYDRATE BINDING DOMAIN CONTAINING PROTEIN"/>
    <property type="match status" value="1"/>
</dbReference>
<accession>A0A803JTC1</accession>
<dbReference type="AlphaFoldDB" id="A0A803JTC1"/>
<dbReference type="InterPro" id="IPR036322">
    <property type="entry name" value="WD40_repeat_dom_sf"/>
</dbReference>
<name>A0A803JTC1_XENTR</name>
<dbReference type="PROSITE" id="PS50082">
    <property type="entry name" value="WD_REPEATS_2"/>
    <property type="match status" value="1"/>
</dbReference>
<feature type="domain" description="Anaphase-promoting complex subunit 4-like WD40" evidence="4">
    <location>
        <begin position="53"/>
        <end position="102"/>
    </location>
</feature>
<dbReference type="Gene3D" id="2.130.10.10">
    <property type="entry name" value="YVTN repeat-like/Quinoprotein amine dehydrogenase"/>
    <property type="match status" value="2"/>
</dbReference>
<dbReference type="SMART" id="SM00320">
    <property type="entry name" value="WD40"/>
    <property type="match status" value="5"/>
</dbReference>
<dbReference type="InterPro" id="IPR015943">
    <property type="entry name" value="WD40/YVTN_repeat-like_dom_sf"/>
</dbReference>
<dbReference type="Ensembl" id="ENSXETT00000107006">
    <property type="protein sequence ID" value="ENSXETP00000111267"/>
    <property type="gene ID" value="ENSXETG00000044639"/>
</dbReference>
<dbReference type="PROSITE" id="PS50294">
    <property type="entry name" value="WD_REPEATS_REGION"/>
    <property type="match status" value="1"/>
</dbReference>
<proteinExistence type="predicted"/>
<dbReference type="InterPro" id="IPR001680">
    <property type="entry name" value="WD40_rpt"/>
</dbReference>
<reference evidence="5" key="1">
    <citation type="journal article" date="2010" name="Science">
        <title>The genome of the Western clawed frog Xenopus tropicalis.</title>
        <authorList>
            <person name="Hellsten U."/>
            <person name="Harland R.M."/>
            <person name="Gilchrist M.J."/>
            <person name="Hendrix D."/>
            <person name="Jurka J."/>
            <person name="Kapitonov V."/>
            <person name="Ovcharenko I."/>
            <person name="Putnam N.H."/>
            <person name="Shu S."/>
            <person name="Taher L."/>
            <person name="Blitz I.L."/>
            <person name="Blumberg B."/>
            <person name="Dichmann D.S."/>
            <person name="Dubchak I."/>
            <person name="Amaya E."/>
            <person name="Detter J.C."/>
            <person name="Fletcher R."/>
            <person name="Gerhard D.S."/>
            <person name="Goodstein D."/>
            <person name="Graves T."/>
            <person name="Grigoriev I.V."/>
            <person name="Grimwood J."/>
            <person name="Kawashima T."/>
            <person name="Lindquist E."/>
            <person name="Lucas S.M."/>
            <person name="Mead P.E."/>
            <person name="Mitros T."/>
            <person name="Ogino H."/>
            <person name="Ohta Y."/>
            <person name="Poliakov A.V."/>
            <person name="Pollet N."/>
            <person name="Robert J."/>
            <person name="Salamov A."/>
            <person name="Sater A.K."/>
            <person name="Schmutz J."/>
            <person name="Terry A."/>
            <person name="Vize P.D."/>
            <person name="Warren W.C."/>
            <person name="Wells D."/>
            <person name="Wills A."/>
            <person name="Wilson R.K."/>
            <person name="Zimmerman L.B."/>
            <person name="Zorn A.M."/>
            <person name="Grainger R."/>
            <person name="Grammer T."/>
            <person name="Khokha M.K."/>
            <person name="Richardson P.M."/>
            <person name="Rokhsar D.S."/>
        </authorList>
    </citation>
    <scope>NUCLEOTIDE SEQUENCE [LARGE SCALE GENOMIC DNA]</scope>
    <source>
        <strain evidence="5">Nigerian</strain>
    </source>
</reference>
<dbReference type="InterPro" id="IPR024977">
    <property type="entry name" value="Apc4-like_WD40_dom"/>
</dbReference>
<feature type="region of interest" description="Disordered" evidence="3">
    <location>
        <begin position="17"/>
        <end position="40"/>
    </location>
</feature>
<dbReference type="InParanoid" id="A0A803JTC1"/>
<dbReference type="SUPFAM" id="SSF50978">
    <property type="entry name" value="WD40 repeat-like"/>
    <property type="match status" value="1"/>
</dbReference>
<evidence type="ECO:0000256" key="1">
    <source>
        <dbReference type="ARBA" id="ARBA00022737"/>
    </source>
</evidence>
<evidence type="ECO:0000313" key="5">
    <source>
        <dbReference type="Ensembl" id="ENSXETP00000111267"/>
    </source>
</evidence>
<evidence type="ECO:0000259" key="4">
    <source>
        <dbReference type="Pfam" id="PF12894"/>
    </source>
</evidence>
<organism evidence="5">
    <name type="scientific">Xenopus tropicalis</name>
    <name type="common">Western clawed frog</name>
    <name type="synonym">Silurana tropicalis</name>
    <dbReference type="NCBI Taxonomy" id="8364"/>
    <lineage>
        <taxon>Eukaryota</taxon>
        <taxon>Metazoa</taxon>
        <taxon>Chordata</taxon>
        <taxon>Craniata</taxon>
        <taxon>Vertebrata</taxon>
        <taxon>Euteleostomi</taxon>
        <taxon>Amphibia</taxon>
        <taxon>Batrachia</taxon>
        <taxon>Anura</taxon>
        <taxon>Pipoidea</taxon>
        <taxon>Pipidae</taxon>
        <taxon>Xenopodinae</taxon>
        <taxon>Xenopus</taxon>
        <taxon>Silurana</taxon>
    </lineage>
</organism>
<evidence type="ECO:0000256" key="2">
    <source>
        <dbReference type="PROSITE-ProRule" id="PRU00221"/>
    </source>
</evidence>
<sequence length="407" mass="43881">MSGLLVTPRWKGNLSRASTHVSVTEDIGDPQEAPPKPSTDGALNLERLIDCSEEVMSCQFNPSGTLLAVGLTRGTIQIYSLANGNCVHSLKDNQTAANQLPVTAIRFLPGRQDSQGDLLLATYAGGQVKFWHISTQTCVRTLSEGRQTLTVAISPSGGQFLTAGSTDDINVYDTDTATCVSVCQPRSLCPLCSYCLIPLPSPCPFNCPHAACQSPPHTPAVPLSLPSSSHKLMDGHRSRIFGLAFHPTNEESFISGGWDNTVQFWNTGEKHSLGKISGPHVCGDSLDIDPQTNQILIGSWRKEENLQVWDYNARQKIQTVPNDFRGPSRIYSSRWLGAGHMIAAGSDINMCRVIDRSTLMTRGCLVDLPGGVYSLDVSCSAAQSTPLIAVTSSQSVFLLRPTEGLLP</sequence>
<dbReference type="Pfam" id="PF12894">
    <property type="entry name" value="ANAPC4_WD40"/>
    <property type="match status" value="1"/>
</dbReference>
<evidence type="ECO:0000256" key="3">
    <source>
        <dbReference type="SAM" id="MobiDB-lite"/>
    </source>
</evidence>
<keyword evidence="2" id="KW-0853">WD repeat</keyword>
<dbReference type="Pfam" id="PF00400">
    <property type="entry name" value="WD40"/>
    <property type="match status" value="1"/>
</dbReference>
<reference evidence="5" key="2">
    <citation type="submission" date="2021-03" db="UniProtKB">
        <authorList>
            <consortium name="Ensembl"/>
        </authorList>
    </citation>
    <scope>IDENTIFICATION</scope>
</reference>
<protein>
    <recommendedName>
        <fullName evidence="4">Anaphase-promoting complex subunit 4-like WD40 domain-containing protein</fullName>
    </recommendedName>
</protein>
<dbReference type="GeneTree" id="ENSGT00940000174999"/>
<keyword evidence="1" id="KW-0677">Repeat</keyword>
<dbReference type="PANTHER" id="PTHR47822:SF2">
    <property type="entry name" value="F-BOX AND WD-40 DOMAIN PROTEIN 7"/>
    <property type="match status" value="1"/>
</dbReference>